<keyword evidence="4" id="KW-1185">Reference proteome</keyword>
<dbReference type="InterPro" id="IPR014044">
    <property type="entry name" value="CAP_dom"/>
</dbReference>
<protein>
    <submittedName>
        <fullName evidence="3">Serine protease</fullName>
    </submittedName>
</protein>
<reference evidence="3 4" key="1">
    <citation type="journal article" date="2023" name="Antonie Van Leeuwenhoek">
        <title>Mesoterricola silvestris gen. nov., sp. nov., Mesoterricola sediminis sp. nov., Geothrix oryzae sp. nov., Geothrix edaphica sp. nov., Geothrix rubra sp. nov., and Geothrix limicola sp. nov., six novel members of Acidobacteriota isolated from soils.</title>
        <authorList>
            <person name="Itoh H."/>
            <person name="Sugisawa Y."/>
            <person name="Mise K."/>
            <person name="Xu Z."/>
            <person name="Kuniyasu M."/>
            <person name="Ushijima N."/>
            <person name="Kawano K."/>
            <person name="Kobayashi E."/>
            <person name="Shiratori Y."/>
            <person name="Masuda Y."/>
            <person name="Senoo K."/>
        </authorList>
    </citation>
    <scope>NUCLEOTIDE SEQUENCE [LARGE SCALE GENOMIC DNA]</scope>
    <source>
        <strain evidence="3 4">Red803</strain>
    </source>
</reference>
<dbReference type="PANTHER" id="PTHR31157">
    <property type="entry name" value="SCP DOMAIN-CONTAINING PROTEIN"/>
    <property type="match status" value="1"/>
</dbReference>
<keyword evidence="1" id="KW-0732">Signal</keyword>
<dbReference type="GO" id="GO:0006508">
    <property type="term" value="P:proteolysis"/>
    <property type="evidence" value="ECO:0007669"/>
    <property type="project" value="UniProtKB-KW"/>
</dbReference>
<dbReference type="Gene3D" id="3.40.33.10">
    <property type="entry name" value="CAP"/>
    <property type="match status" value="1"/>
</dbReference>
<evidence type="ECO:0000259" key="2">
    <source>
        <dbReference type="Pfam" id="PF00188"/>
    </source>
</evidence>
<organism evidence="3 4">
    <name type="scientific">Geothrix rubra</name>
    <dbReference type="NCBI Taxonomy" id="2927977"/>
    <lineage>
        <taxon>Bacteria</taxon>
        <taxon>Pseudomonadati</taxon>
        <taxon>Acidobacteriota</taxon>
        <taxon>Holophagae</taxon>
        <taxon>Holophagales</taxon>
        <taxon>Holophagaceae</taxon>
        <taxon>Geothrix</taxon>
    </lineage>
</organism>
<name>A0ABQ5Q2C8_9BACT</name>
<dbReference type="PANTHER" id="PTHR31157:SF1">
    <property type="entry name" value="SCP DOMAIN-CONTAINING PROTEIN"/>
    <property type="match status" value="1"/>
</dbReference>
<dbReference type="InterPro" id="IPR035940">
    <property type="entry name" value="CAP_sf"/>
</dbReference>
<dbReference type="Pfam" id="PF00188">
    <property type="entry name" value="CAP"/>
    <property type="match status" value="1"/>
</dbReference>
<evidence type="ECO:0000313" key="4">
    <source>
        <dbReference type="Proteomes" id="UP001165089"/>
    </source>
</evidence>
<evidence type="ECO:0000256" key="1">
    <source>
        <dbReference type="SAM" id="SignalP"/>
    </source>
</evidence>
<feature type="chain" id="PRO_5046931402" evidence="1">
    <location>
        <begin position="20"/>
        <end position="207"/>
    </location>
</feature>
<dbReference type="GO" id="GO:0008233">
    <property type="term" value="F:peptidase activity"/>
    <property type="evidence" value="ECO:0007669"/>
    <property type="project" value="UniProtKB-KW"/>
</dbReference>
<dbReference type="EMBL" id="BSDD01000001">
    <property type="protein sequence ID" value="GLH68571.1"/>
    <property type="molecule type" value="Genomic_DNA"/>
</dbReference>
<sequence length="207" mass="22262">MRPVALLLAASLLQAGAPAAEKATAFERAVVQEMSDARVSPRAYAEHLRALRDAFEGTLWRRPGRVPLRTEEGVAALDEAIRFLETARPAGPLRFNEGLARAAKAHAQYLGSRGLLSHQGRDGSGPAARLDRLGRWQSLVAENISTGEDDPRLVVVQLLVDDGVPSRGHRKNLFNPDLHQAGAGAAAHAQYGTVCVIDYADGFVADR</sequence>
<dbReference type="Proteomes" id="UP001165089">
    <property type="component" value="Unassembled WGS sequence"/>
</dbReference>
<evidence type="ECO:0000313" key="3">
    <source>
        <dbReference type="EMBL" id="GLH68571.1"/>
    </source>
</evidence>
<dbReference type="CDD" id="cd05379">
    <property type="entry name" value="CAP_bacterial"/>
    <property type="match status" value="1"/>
</dbReference>
<dbReference type="SUPFAM" id="SSF55797">
    <property type="entry name" value="PR-1-like"/>
    <property type="match status" value="1"/>
</dbReference>
<keyword evidence="3" id="KW-0645">Protease</keyword>
<feature type="signal peptide" evidence="1">
    <location>
        <begin position="1"/>
        <end position="19"/>
    </location>
</feature>
<accession>A0ABQ5Q2C8</accession>
<keyword evidence="3" id="KW-0378">Hydrolase</keyword>
<comment type="caution">
    <text evidence="3">The sequence shown here is derived from an EMBL/GenBank/DDBJ whole genome shotgun (WGS) entry which is preliminary data.</text>
</comment>
<feature type="domain" description="SCP" evidence="2">
    <location>
        <begin position="82"/>
        <end position="199"/>
    </location>
</feature>
<dbReference type="RefSeq" id="WP_285722077.1">
    <property type="nucleotide sequence ID" value="NZ_BSDD01000001.1"/>
</dbReference>
<proteinExistence type="predicted"/>
<gene>
    <name evidence="3" type="ORF">GETHPA_01040</name>
</gene>